<dbReference type="SUPFAM" id="SSF82199">
    <property type="entry name" value="SET domain"/>
    <property type="match status" value="1"/>
</dbReference>
<dbReference type="AlphaFoldDB" id="A0A409W662"/>
<sequence>MASEVLEEHRLEVPSTTSSDSESDDEWEDDGLSSMMSALGVLINGVLPDDEEVEVFPAFQLMLGNLYDNMLSTMPPVMSTTDITLPDDYDSAYISKLTERPPTETAGKNLFIASIPSTRVNHPGDARSQWVFYRPTIAKVVNAEGFPQPVPKAKSTEPSFEVKKTPNMGMGVFATRDIAMGELIIAERPMLIVPRQTYALHLTLQPTLRQIYPPSLLSKLGLREWETLLKCAFDRMPPEDQKAYMELTNIYQGNSDGIGPIWGIMQTNSFSTSTDLFDEEDFNCVNTYCAVMKIASRLNHSCMPNVDVKFALASFSWQITASVDIKAGEQLFCSYGFFETLPVLLRRAILKQDFAFECHCPACEHATPESDAFRAEYEKQTEDYLLNLNWAGKGNRDESVIEPVAKLREALRKEGLAYTKEYSDTAMMLGNFYEGIGMKDKAKPFLEAYDRYMSFKGDRKPVSSITCARAQKLGT</sequence>
<dbReference type="Proteomes" id="UP000284706">
    <property type="component" value="Unassembled WGS sequence"/>
</dbReference>
<dbReference type="PANTHER" id="PTHR47332">
    <property type="entry name" value="SET DOMAIN-CONTAINING PROTEIN 5"/>
    <property type="match status" value="1"/>
</dbReference>
<feature type="compositionally biased region" description="Acidic residues" evidence="1">
    <location>
        <begin position="21"/>
        <end position="31"/>
    </location>
</feature>
<feature type="compositionally biased region" description="Basic and acidic residues" evidence="1">
    <location>
        <begin position="1"/>
        <end position="12"/>
    </location>
</feature>
<dbReference type="PANTHER" id="PTHR47332:SF4">
    <property type="entry name" value="SET DOMAIN-CONTAINING PROTEIN 5"/>
    <property type="match status" value="1"/>
</dbReference>
<dbReference type="STRING" id="231916.A0A409W662"/>
<dbReference type="InterPro" id="IPR001214">
    <property type="entry name" value="SET_dom"/>
</dbReference>
<dbReference type="EMBL" id="NHYE01005369">
    <property type="protein sequence ID" value="PPQ74019.1"/>
    <property type="molecule type" value="Genomic_DNA"/>
</dbReference>
<evidence type="ECO:0000313" key="4">
    <source>
        <dbReference type="Proteomes" id="UP000284706"/>
    </source>
</evidence>
<dbReference type="SMART" id="SM00317">
    <property type="entry name" value="SET"/>
    <property type="match status" value="1"/>
</dbReference>
<evidence type="ECO:0000256" key="1">
    <source>
        <dbReference type="SAM" id="MobiDB-lite"/>
    </source>
</evidence>
<dbReference type="InterPro" id="IPR046341">
    <property type="entry name" value="SET_dom_sf"/>
</dbReference>
<dbReference type="OrthoDB" id="5945798at2759"/>
<dbReference type="InterPro" id="IPR053185">
    <property type="entry name" value="SET_domain_protein"/>
</dbReference>
<organism evidence="3 4">
    <name type="scientific">Gymnopilus dilepis</name>
    <dbReference type="NCBI Taxonomy" id="231916"/>
    <lineage>
        <taxon>Eukaryota</taxon>
        <taxon>Fungi</taxon>
        <taxon>Dikarya</taxon>
        <taxon>Basidiomycota</taxon>
        <taxon>Agaricomycotina</taxon>
        <taxon>Agaricomycetes</taxon>
        <taxon>Agaricomycetidae</taxon>
        <taxon>Agaricales</taxon>
        <taxon>Agaricineae</taxon>
        <taxon>Hymenogastraceae</taxon>
        <taxon>Gymnopilus</taxon>
    </lineage>
</organism>
<dbReference type="Gene3D" id="2.170.270.10">
    <property type="entry name" value="SET domain"/>
    <property type="match status" value="1"/>
</dbReference>
<dbReference type="Pfam" id="PF00856">
    <property type="entry name" value="SET"/>
    <property type="match status" value="1"/>
</dbReference>
<evidence type="ECO:0000259" key="2">
    <source>
        <dbReference type="PROSITE" id="PS50280"/>
    </source>
</evidence>
<proteinExistence type="predicted"/>
<accession>A0A409W662</accession>
<feature type="region of interest" description="Disordered" evidence="1">
    <location>
        <begin position="1"/>
        <end position="31"/>
    </location>
</feature>
<protein>
    <recommendedName>
        <fullName evidence="2">SET domain-containing protein</fullName>
    </recommendedName>
</protein>
<reference evidence="3 4" key="1">
    <citation type="journal article" date="2018" name="Evol. Lett.">
        <title>Horizontal gene cluster transfer increased hallucinogenic mushroom diversity.</title>
        <authorList>
            <person name="Reynolds H.T."/>
            <person name="Vijayakumar V."/>
            <person name="Gluck-Thaler E."/>
            <person name="Korotkin H.B."/>
            <person name="Matheny P.B."/>
            <person name="Slot J.C."/>
        </authorList>
    </citation>
    <scope>NUCLEOTIDE SEQUENCE [LARGE SCALE GENOMIC DNA]</scope>
    <source>
        <strain evidence="3 4">SRW20</strain>
    </source>
</reference>
<dbReference type="PROSITE" id="PS50280">
    <property type="entry name" value="SET"/>
    <property type="match status" value="1"/>
</dbReference>
<dbReference type="InParanoid" id="A0A409W662"/>
<name>A0A409W662_9AGAR</name>
<dbReference type="CDD" id="cd20071">
    <property type="entry name" value="SET_SMYD"/>
    <property type="match status" value="1"/>
</dbReference>
<feature type="domain" description="SET" evidence="2">
    <location>
        <begin position="158"/>
        <end position="336"/>
    </location>
</feature>
<keyword evidence="4" id="KW-1185">Reference proteome</keyword>
<comment type="caution">
    <text evidence="3">The sequence shown here is derived from an EMBL/GenBank/DDBJ whole genome shotgun (WGS) entry which is preliminary data.</text>
</comment>
<evidence type="ECO:0000313" key="3">
    <source>
        <dbReference type="EMBL" id="PPQ74019.1"/>
    </source>
</evidence>
<gene>
    <name evidence="3" type="ORF">CVT26_006958</name>
</gene>